<dbReference type="AlphaFoldDB" id="A0AAP0DZA8"/>
<feature type="compositionally biased region" description="Basic and acidic residues" evidence="1">
    <location>
        <begin position="156"/>
        <end position="165"/>
    </location>
</feature>
<dbReference type="EMBL" id="JBBNAG010000013">
    <property type="protein sequence ID" value="KAK9083830.1"/>
    <property type="molecule type" value="Genomic_DNA"/>
</dbReference>
<protein>
    <submittedName>
        <fullName evidence="2">Uncharacterized protein</fullName>
    </submittedName>
</protein>
<feature type="region of interest" description="Disordered" evidence="1">
    <location>
        <begin position="129"/>
        <end position="191"/>
    </location>
</feature>
<feature type="region of interest" description="Disordered" evidence="1">
    <location>
        <begin position="1"/>
        <end position="59"/>
    </location>
</feature>
<keyword evidence="3" id="KW-1185">Reference proteome</keyword>
<dbReference type="Proteomes" id="UP001419268">
    <property type="component" value="Unassembled WGS sequence"/>
</dbReference>
<accession>A0AAP0DZA8</accession>
<evidence type="ECO:0000256" key="1">
    <source>
        <dbReference type="SAM" id="MobiDB-lite"/>
    </source>
</evidence>
<reference evidence="2 3" key="1">
    <citation type="submission" date="2024-01" db="EMBL/GenBank/DDBJ databases">
        <title>Genome assemblies of Stephania.</title>
        <authorList>
            <person name="Yang L."/>
        </authorList>
    </citation>
    <scope>NUCLEOTIDE SEQUENCE [LARGE SCALE GENOMIC DNA]</scope>
    <source>
        <strain evidence="2">JXDWG</strain>
        <tissue evidence="2">Leaf</tissue>
    </source>
</reference>
<comment type="caution">
    <text evidence="2">The sequence shown here is derived from an EMBL/GenBank/DDBJ whole genome shotgun (WGS) entry which is preliminary data.</text>
</comment>
<gene>
    <name evidence="2" type="ORF">Scep_030301</name>
</gene>
<name>A0AAP0DZA8_9MAGN</name>
<feature type="compositionally biased region" description="Basic and acidic residues" evidence="1">
    <location>
        <begin position="33"/>
        <end position="49"/>
    </location>
</feature>
<evidence type="ECO:0000313" key="3">
    <source>
        <dbReference type="Proteomes" id="UP001419268"/>
    </source>
</evidence>
<evidence type="ECO:0000313" key="2">
    <source>
        <dbReference type="EMBL" id="KAK9083830.1"/>
    </source>
</evidence>
<sequence>MADKDRKQPPSIVTAVTPAATVRQPVGSAATRRNAEELTSDKASDEAAARRRRRARRGCDTMNGAVTRCRHVGCSISSTTRWRVEEKVEEKTTTVQISKRGNLYSKFFLSEVLVNNVHKMEGRWSSVAAAEVDDDESRPSLEKGGSGDGGTSTRSPPDRKLERRGRLTAPPRRTPPRGWLERPTSTGAHQRHPIYGQSFYECDRSWQGEGHCLKSPCFVVLLGVELSPPYLFSDYYGSFKVELGMPDCYLGLFHLSGLSNGLGRATRPYFRGQLPPPPPPSLIRHLPEGCDRLVGWPHGHPSLPFMERAEAATVCRPSSATTTGDYRCPN</sequence>
<organism evidence="2 3">
    <name type="scientific">Stephania cephalantha</name>
    <dbReference type="NCBI Taxonomy" id="152367"/>
    <lineage>
        <taxon>Eukaryota</taxon>
        <taxon>Viridiplantae</taxon>
        <taxon>Streptophyta</taxon>
        <taxon>Embryophyta</taxon>
        <taxon>Tracheophyta</taxon>
        <taxon>Spermatophyta</taxon>
        <taxon>Magnoliopsida</taxon>
        <taxon>Ranunculales</taxon>
        <taxon>Menispermaceae</taxon>
        <taxon>Menispermoideae</taxon>
        <taxon>Cissampelideae</taxon>
        <taxon>Stephania</taxon>
    </lineage>
</organism>
<proteinExistence type="predicted"/>